<dbReference type="FunFam" id="3.30.160.60:FF:000100">
    <property type="entry name" value="Zinc finger 45-like"/>
    <property type="match status" value="1"/>
</dbReference>
<feature type="domain" description="C2H2-type" evidence="6">
    <location>
        <begin position="912"/>
        <end position="942"/>
    </location>
</feature>
<proteinExistence type="predicted"/>
<feature type="domain" description="C2H2-type" evidence="6">
    <location>
        <begin position="375"/>
        <end position="398"/>
    </location>
</feature>
<dbReference type="PANTHER" id="PTHR24379:SF121">
    <property type="entry name" value="C2H2-TYPE DOMAIN-CONTAINING PROTEIN"/>
    <property type="match status" value="1"/>
</dbReference>
<reference evidence="7" key="1">
    <citation type="submission" date="2016-07" db="EMBL/GenBank/DDBJ databases">
        <authorList>
            <person name="Bretaudeau A."/>
        </authorList>
    </citation>
    <scope>NUCLEOTIDE SEQUENCE</scope>
    <source>
        <strain evidence="7">Rice</strain>
        <tissue evidence="7">Whole body</tissue>
    </source>
</reference>
<dbReference type="AlphaFoldDB" id="A0A2H1WDA4"/>
<dbReference type="SUPFAM" id="SSF57667">
    <property type="entry name" value="beta-beta-alpha zinc fingers"/>
    <property type="match status" value="6"/>
</dbReference>
<keyword evidence="2" id="KW-0677">Repeat</keyword>
<dbReference type="Gene3D" id="3.30.160.60">
    <property type="entry name" value="Classic Zinc Finger"/>
    <property type="match status" value="9"/>
</dbReference>
<feature type="domain" description="C2H2-type" evidence="6">
    <location>
        <begin position="252"/>
        <end position="280"/>
    </location>
</feature>
<dbReference type="Pfam" id="PF00096">
    <property type="entry name" value="zf-C2H2"/>
    <property type="match status" value="5"/>
</dbReference>
<keyword evidence="1" id="KW-0479">Metal-binding</keyword>
<feature type="domain" description="C2H2-type" evidence="6">
    <location>
        <begin position="488"/>
        <end position="515"/>
    </location>
</feature>
<dbReference type="SMART" id="SM00355">
    <property type="entry name" value="ZnF_C2H2"/>
    <property type="match status" value="21"/>
</dbReference>
<dbReference type="EMBL" id="ODYU01007784">
    <property type="protein sequence ID" value="SOQ50842.1"/>
    <property type="molecule type" value="Genomic_DNA"/>
</dbReference>
<dbReference type="InterPro" id="IPR013087">
    <property type="entry name" value="Znf_C2H2_type"/>
</dbReference>
<dbReference type="GO" id="GO:0005634">
    <property type="term" value="C:nucleus"/>
    <property type="evidence" value="ECO:0007669"/>
    <property type="project" value="UniProtKB-ARBA"/>
</dbReference>
<gene>
    <name evidence="7" type="ORF">SFRICE_017055</name>
</gene>
<accession>A0A2H1WDA4</accession>
<name>A0A2H1WDA4_SPOFR</name>
<dbReference type="FunFam" id="3.30.160.60:FF:000446">
    <property type="entry name" value="Zinc finger protein"/>
    <property type="match status" value="3"/>
</dbReference>
<feature type="domain" description="C2H2-type" evidence="6">
    <location>
        <begin position="884"/>
        <end position="911"/>
    </location>
</feature>
<feature type="domain" description="C2H2-type" evidence="6">
    <location>
        <begin position="459"/>
        <end position="487"/>
    </location>
</feature>
<evidence type="ECO:0000313" key="7">
    <source>
        <dbReference type="EMBL" id="SOQ50842.1"/>
    </source>
</evidence>
<evidence type="ECO:0000256" key="2">
    <source>
        <dbReference type="ARBA" id="ARBA00022737"/>
    </source>
</evidence>
<keyword evidence="3 5" id="KW-0863">Zinc-finger</keyword>
<feature type="domain" description="C2H2-type" evidence="6">
    <location>
        <begin position="856"/>
        <end position="883"/>
    </location>
</feature>
<evidence type="ECO:0000256" key="3">
    <source>
        <dbReference type="ARBA" id="ARBA00022771"/>
    </source>
</evidence>
<dbReference type="PROSITE" id="PS00028">
    <property type="entry name" value="ZINC_FINGER_C2H2_1"/>
    <property type="match status" value="16"/>
</dbReference>
<organism evidence="7">
    <name type="scientific">Spodoptera frugiperda</name>
    <name type="common">Fall armyworm</name>
    <dbReference type="NCBI Taxonomy" id="7108"/>
    <lineage>
        <taxon>Eukaryota</taxon>
        <taxon>Metazoa</taxon>
        <taxon>Ecdysozoa</taxon>
        <taxon>Arthropoda</taxon>
        <taxon>Hexapoda</taxon>
        <taxon>Insecta</taxon>
        <taxon>Pterygota</taxon>
        <taxon>Neoptera</taxon>
        <taxon>Endopterygota</taxon>
        <taxon>Lepidoptera</taxon>
        <taxon>Glossata</taxon>
        <taxon>Ditrysia</taxon>
        <taxon>Noctuoidea</taxon>
        <taxon>Noctuidae</taxon>
        <taxon>Amphipyrinae</taxon>
        <taxon>Spodoptera</taxon>
    </lineage>
</organism>
<feature type="domain" description="C2H2-type" evidence="6">
    <location>
        <begin position="402"/>
        <end position="430"/>
    </location>
</feature>
<evidence type="ECO:0000256" key="4">
    <source>
        <dbReference type="ARBA" id="ARBA00022833"/>
    </source>
</evidence>
<protein>
    <submittedName>
        <fullName evidence="7">SFRICE_017055</fullName>
    </submittedName>
</protein>
<feature type="domain" description="C2H2-type" evidence="6">
    <location>
        <begin position="827"/>
        <end position="855"/>
    </location>
</feature>
<dbReference type="PANTHER" id="PTHR24379">
    <property type="entry name" value="KRAB AND ZINC FINGER DOMAIN-CONTAINING"/>
    <property type="match status" value="1"/>
</dbReference>
<evidence type="ECO:0000259" key="6">
    <source>
        <dbReference type="PROSITE" id="PS50157"/>
    </source>
</evidence>
<feature type="domain" description="C2H2-type" evidence="6">
    <location>
        <begin position="516"/>
        <end position="543"/>
    </location>
</feature>
<evidence type="ECO:0000256" key="5">
    <source>
        <dbReference type="PROSITE-ProRule" id="PRU00042"/>
    </source>
</evidence>
<keyword evidence="4" id="KW-0862">Zinc</keyword>
<feature type="domain" description="C2H2-type" evidence="6">
    <location>
        <begin position="620"/>
        <end position="648"/>
    </location>
</feature>
<dbReference type="InterPro" id="IPR036236">
    <property type="entry name" value="Znf_C2H2_sf"/>
</dbReference>
<evidence type="ECO:0000256" key="1">
    <source>
        <dbReference type="ARBA" id="ARBA00022723"/>
    </source>
</evidence>
<feature type="domain" description="C2H2-type" evidence="6">
    <location>
        <begin position="740"/>
        <end position="767"/>
    </location>
</feature>
<sequence length="943" mass="109522">MHLPVKGLSTNERVDQRESTIYQVSEVKSEIIMIEGAEDIGQIQIDQRKYNVTTLLRNSNATPIILGKTHSFCPYCNSEFSLIKDLKIHILTEHKPLQTIPDCWMLLDVTDLTCMQCFFEITCLGNLLVHLNKEHNIFLYTDVPNRILPFKFDPDGLKCGVCLYPDRYFSSLFRHVQNTIKKEQDSQQSTTDYEKKVEIEIVAPKAEVSEVIVKKTPKQRIKRLLQKYLDNLKIILECSNATMILRHGDKGYFCCYCPETFEKPSVLKEHTLTQHRNAEIFYGNITANGPSRFLVKLDITDLKCLLCHASIDSLENLFSHLKDTHQKIFHTDIKDQIFPFKFNSDQLTCCMCTNNVVFVTFRALHEHMHKHYRNFICQVCDAGFINNITLSRHSVTHTKGSYKCRHCDSVFNNVFKRRNHEMRTHTNSGNVCHFCNQSFKEYIAKEMHLSKVHNVTRKYNCTACDRSFVTHSLLKVHVRRFHLMEKSCKCTQCDLAFFREGDLKNHMLTHTGVKEFKCEVCFKFYAKRSTLNEHMRIHNNDRRFKCNLCGQAFVQKSSGRLYTLLELESKKSTDETDLKSNVKERKKKPSVELVEHRKAIREILLNCNATPIRTHVGIGYTCSYCRAQFPKPAELKAHTLDNHKDIDKADFMTTMIMANYVVKLDITGLKCNVCNEDINTLEDFVDHCQKVHHSYISKTHLSHILPFKFDDEGLRCMVCLGPFDSFRTLIKHMHVHYRNFICPICDAGFVNKYALFYHTETHEGASFVCDYCPKVLPTHLKKRMHEKTEHSDEDKINKCSMCEETFSDYVKKRVHLASVHGIVASATACQACDKVVASKKALLAHMKRVHLMEKPHKCDICDKKFHSTTCLKNHMVKHTGAKKFQCNICQKAYGRKKTLNSHMKTHDEDNHVKCEYCGQKFTQRYSLKCHINNKVLYNGGRTR</sequence>
<dbReference type="GO" id="GO:0008270">
    <property type="term" value="F:zinc ion binding"/>
    <property type="evidence" value="ECO:0007669"/>
    <property type="project" value="UniProtKB-KW"/>
</dbReference>
<dbReference type="PROSITE" id="PS50157">
    <property type="entry name" value="ZINC_FINGER_C2H2_2"/>
    <property type="match status" value="12"/>
</dbReference>